<name>I4AQG0_BERLS</name>
<accession>I4AQG0</accession>
<keyword evidence="1" id="KW-0812">Transmembrane</keyword>
<dbReference type="eggNOG" id="COG0204">
    <property type="taxonomic scope" value="Bacteria"/>
</dbReference>
<dbReference type="GO" id="GO:0016020">
    <property type="term" value="C:membrane"/>
    <property type="evidence" value="ECO:0007669"/>
    <property type="project" value="TreeGrafter"/>
</dbReference>
<keyword evidence="1" id="KW-1133">Transmembrane helix</keyword>
<keyword evidence="1" id="KW-0472">Membrane</keyword>
<feature type="transmembrane region" description="Helical" evidence="1">
    <location>
        <begin position="235"/>
        <end position="257"/>
    </location>
</feature>
<proteinExistence type="predicted"/>
<dbReference type="RefSeq" id="WP_014799618.1">
    <property type="nucleotide sequence ID" value="NC_018018.1"/>
</dbReference>
<protein>
    <recommendedName>
        <fullName evidence="2">Phospholipid/glycerol acyltransferase domain-containing protein</fullName>
    </recommendedName>
</protein>
<evidence type="ECO:0000256" key="1">
    <source>
        <dbReference type="SAM" id="Phobius"/>
    </source>
</evidence>
<dbReference type="AlphaFoldDB" id="I4AQG0"/>
<dbReference type="GO" id="GO:0016746">
    <property type="term" value="F:acyltransferase activity"/>
    <property type="evidence" value="ECO:0007669"/>
    <property type="project" value="InterPro"/>
</dbReference>
<dbReference type="InterPro" id="IPR002123">
    <property type="entry name" value="Plipid/glycerol_acylTrfase"/>
</dbReference>
<dbReference type="EMBL" id="CP003345">
    <property type="protein sequence ID" value="AFM06195.1"/>
    <property type="molecule type" value="Genomic_DNA"/>
</dbReference>
<dbReference type="Proteomes" id="UP000006054">
    <property type="component" value="Chromosome"/>
</dbReference>
<sequence>MSKNTTLTIPDNIPKEVSTAWLKNLELAKERKLPKDIQKNIETYYKNFDQKYTEALIEHVISPMSDYYYRPVFVGFEQQEVRSNPERPLIYYSNHSGMAFPWDGMIFLAEIFRQFGFQSKSIRPLVAPMLSQSALMNPFGAYNLWKKVGGVDATTINFETMMNCNDYNIMIYPEGVPGIGKGFNRKYEAQRFSTSFIRMALKYKTDIIPFATVNGEYINPHTYSISWVNKLINKIGIPFLPLGFVTALVPIFPWLFYTGFPAKMTYIKGERINPSELLGKPIEEATQEDVVKIRDYVRDEFQKLLDDSVEKYGQKPFNWKDLRAANKGKEKQGSKIRFFPYLTPIGWPLLFSEFDRKYRKYEQNGRKGKFELRMRRRDFFTLLFKNLITICYFIPVLGWIPLAIRGYSKPKGEK</sequence>
<keyword evidence="4" id="KW-1185">Reference proteome</keyword>
<dbReference type="PATRIC" id="fig|880071.3.peg.3892"/>
<evidence type="ECO:0000259" key="2">
    <source>
        <dbReference type="SMART" id="SM00563"/>
    </source>
</evidence>
<dbReference type="HOGENOM" id="CLU_713238_0_0_10"/>
<dbReference type="PANTHER" id="PTHR22753:SF14">
    <property type="entry name" value="MONOACYLGLYCEROL_DIACYLGLYCEROL O-ACYLTRANSFERASE"/>
    <property type="match status" value="1"/>
</dbReference>
<gene>
    <name evidence="3" type="ordered locus">Fleli_3891</name>
</gene>
<organism evidence="3 4">
    <name type="scientific">Bernardetia litoralis (strain ATCC 23117 / DSM 6794 / NBRC 15988 / NCIMB 1366 / Fx l1 / Sio-4)</name>
    <name type="common">Flexibacter litoralis</name>
    <dbReference type="NCBI Taxonomy" id="880071"/>
    <lineage>
        <taxon>Bacteria</taxon>
        <taxon>Pseudomonadati</taxon>
        <taxon>Bacteroidota</taxon>
        <taxon>Cytophagia</taxon>
        <taxon>Cytophagales</taxon>
        <taxon>Bernardetiaceae</taxon>
        <taxon>Bernardetia</taxon>
    </lineage>
</organism>
<evidence type="ECO:0000313" key="3">
    <source>
        <dbReference type="EMBL" id="AFM06195.1"/>
    </source>
</evidence>
<evidence type="ECO:0000313" key="4">
    <source>
        <dbReference type="Proteomes" id="UP000006054"/>
    </source>
</evidence>
<feature type="transmembrane region" description="Helical" evidence="1">
    <location>
        <begin position="379"/>
        <end position="404"/>
    </location>
</feature>
<dbReference type="STRING" id="880071.Fleli_3891"/>
<feature type="domain" description="Phospholipid/glycerol acyltransferase" evidence="2">
    <location>
        <begin position="89"/>
        <end position="215"/>
    </location>
</feature>
<dbReference type="KEGG" id="fli:Fleli_3891"/>
<dbReference type="PANTHER" id="PTHR22753">
    <property type="entry name" value="TRANSMEMBRANE PROTEIN 68"/>
    <property type="match status" value="1"/>
</dbReference>
<reference evidence="4" key="1">
    <citation type="submission" date="2012-06" db="EMBL/GenBank/DDBJ databases">
        <title>The complete genome of Flexibacter litoralis DSM 6794.</title>
        <authorList>
            <person name="Lucas S."/>
            <person name="Copeland A."/>
            <person name="Lapidus A."/>
            <person name="Glavina del Rio T."/>
            <person name="Dalin E."/>
            <person name="Tice H."/>
            <person name="Bruce D."/>
            <person name="Goodwin L."/>
            <person name="Pitluck S."/>
            <person name="Peters L."/>
            <person name="Ovchinnikova G."/>
            <person name="Lu M."/>
            <person name="Kyrpides N."/>
            <person name="Mavromatis K."/>
            <person name="Ivanova N."/>
            <person name="Brettin T."/>
            <person name="Detter J.C."/>
            <person name="Han C."/>
            <person name="Larimer F."/>
            <person name="Land M."/>
            <person name="Hauser L."/>
            <person name="Markowitz V."/>
            <person name="Cheng J.-F."/>
            <person name="Hugenholtz P."/>
            <person name="Woyke T."/>
            <person name="Wu D."/>
            <person name="Spring S."/>
            <person name="Lang E."/>
            <person name="Kopitz M."/>
            <person name="Brambilla E."/>
            <person name="Klenk H.-P."/>
            <person name="Eisen J.A."/>
        </authorList>
    </citation>
    <scope>NUCLEOTIDE SEQUENCE [LARGE SCALE GENOMIC DNA]</scope>
    <source>
        <strain evidence="4">ATCC 23117 / DSM 6794 / NBRC 15988 / NCIMB 1366 / Sio-4</strain>
    </source>
</reference>
<dbReference type="SMART" id="SM00563">
    <property type="entry name" value="PlsC"/>
    <property type="match status" value="1"/>
</dbReference>